<dbReference type="PANTHER" id="PTHR12714">
    <property type="entry name" value="PROTEIN-S ISOPRENYLCYSTEINE O-METHYLTRANSFERASE"/>
    <property type="match status" value="1"/>
</dbReference>
<evidence type="ECO:0000256" key="2">
    <source>
        <dbReference type="ARBA" id="ARBA00022692"/>
    </source>
</evidence>
<dbReference type="GO" id="GO:0032259">
    <property type="term" value="P:methylation"/>
    <property type="evidence" value="ECO:0007669"/>
    <property type="project" value="UniProtKB-KW"/>
</dbReference>
<keyword evidence="2 5" id="KW-0812">Transmembrane</keyword>
<keyword evidence="6" id="KW-0808">Transferase</keyword>
<evidence type="ECO:0000256" key="4">
    <source>
        <dbReference type="ARBA" id="ARBA00023136"/>
    </source>
</evidence>
<organism evidence="6 7">
    <name type="scientific">Kangiella sediminilitoris</name>
    <dbReference type="NCBI Taxonomy" id="1144748"/>
    <lineage>
        <taxon>Bacteria</taxon>
        <taxon>Pseudomonadati</taxon>
        <taxon>Pseudomonadota</taxon>
        <taxon>Gammaproteobacteria</taxon>
        <taxon>Kangiellales</taxon>
        <taxon>Kangiellaceae</taxon>
        <taxon>Kangiella</taxon>
    </lineage>
</organism>
<evidence type="ECO:0000313" key="6">
    <source>
        <dbReference type="EMBL" id="AOE50365.1"/>
    </source>
</evidence>
<proteinExistence type="predicted"/>
<dbReference type="AlphaFoldDB" id="A0A1B3BC75"/>
<dbReference type="PATRIC" id="fig|1144748.3.peg.1668"/>
<evidence type="ECO:0000313" key="7">
    <source>
        <dbReference type="Proteomes" id="UP000094147"/>
    </source>
</evidence>
<evidence type="ECO:0000256" key="1">
    <source>
        <dbReference type="ARBA" id="ARBA00004127"/>
    </source>
</evidence>
<dbReference type="KEGG" id="ksd:KS2013_1655"/>
<feature type="transmembrane region" description="Helical" evidence="5">
    <location>
        <begin position="21"/>
        <end position="38"/>
    </location>
</feature>
<keyword evidence="4 5" id="KW-0472">Membrane</keyword>
<evidence type="ECO:0000256" key="3">
    <source>
        <dbReference type="ARBA" id="ARBA00022989"/>
    </source>
</evidence>
<gene>
    <name evidence="6" type="ORF">KS2013_1655</name>
</gene>
<dbReference type="Gene3D" id="1.20.120.1630">
    <property type="match status" value="1"/>
</dbReference>
<reference evidence="7" key="1">
    <citation type="submission" date="2015-08" db="EMBL/GenBank/DDBJ databases">
        <authorList>
            <person name="Kim K.M."/>
        </authorList>
    </citation>
    <scope>NUCLEOTIDE SEQUENCE [LARGE SCALE GENOMIC DNA]</scope>
    <source>
        <strain evidence="7">KCTC 23892</strain>
    </source>
</reference>
<keyword evidence="6" id="KW-0489">Methyltransferase</keyword>
<dbReference type="Proteomes" id="UP000094147">
    <property type="component" value="Chromosome"/>
</dbReference>
<accession>A0A1B3BC75</accession>
<dbReference type="Pfam" id="PF04191">
    <property type="entry name" value="PEMT"/>
    <property type="match status" value="1"/>
</dbReference>
<dbReference type="EMBL" id="CP012418">
    <property type="protein sequence ID" value="AOE50365.1"/>
    <property type="molecule type" value="Genomic_DNA"/>
</dbReference>
<dbReference type="InterPro" id="IPR007318">
    <property type="entry name" value="Phopholipid_MeTrfase"/>
</dbReference>
<feature type="transmembrane region" description="Helical" evidence="5">
    <location>
        <begin position="50"/>
        <end position="71"/>
    </location>
</feature>
<keyword evidence="3 5" id="KW-1133">Transmembrane helix</keyword>
<dbReference type="GO" id="GO:0012505">
    <property type="term" value="C:endomembrane system"/>
    <property type="evidence" value="ECO:0007669"/>
    <property type="project" value="UniProtKB-SubCell"/>
</dbReference>
<protein>
    <submittedName>
        <fullName evidence="6">Protein-S-isoprenylcysteine methyltransferase</fullName>
    </submittedName>
</protein>
<feature type="transmembrane region" description="Helical" evidence="5">
    <location>
        <begin position="92"/>
        <end position="114"/>
    </location>
</feature>
<comment type="subcellular location">
    <subcellularLocation>
        <location evidence="1">Endomembrane system</location>
        <topology evidence="1">Multi-pass membrane protein</topology>
    </subcellularLocation>
</comment>
<keyword evidence="7" id="KW-1185">Reference proteome</keyword>
<dbReference type="PANTHER" id="PTHR12714:SF24">
    <property type="entry name" value="SLR1182 PROTEIN"/>
    <property type="match status" value="1"/>
</dbReference>
<dbReference type="GO" id="GO:0008168">
    <property type="term" value="F:methyltransferase activity"/>
    <property type="evidence" value="ECO:0007669"/>
    <property type="project" value="UniProtKB-KW"/>
</dbReference>
<evidence type="ECO:0000256" key="5">
    <source>
        <dbReference type="SAM" id="Phobius"/>
    </source>
</evidence>
<name>A0A1B3BC75_9GAMM</name>
<dbReference type="STRING" id="1144748.KS2013_1655"/>
<sequence>MAKFHINIIEMNSLELKIPPVALVIIVAASMWGVSRLTPSWSFDFQGATWLATGIGFIGCCIAALGVWEFGRAGTTVDPRVPDQSEKLVVSGVYRFSRNPMYLGFLLILCAWGLKLNSPLSLLLLPIFVLYMNRFQIIPEERWMMNKFGESYDKYKSQVRRWI</sequence>